<dbReference type="AlphaFoldDB" id="A0A3L6R755"/>
<feature type="region of interest" description="Disordered" evidence="1">
    <location>
        <begin position="155"/>
        <end position="174"/>
    </location>
</feature>
<comment type="caution">
    <text evidence="2">The sequence shown here is derived from an EMBL/GenBank/DDBJ whole genome shotgun (WGS) entry which is preliminary data.</text>
</comment>
<evidence type="ECO:0008006" key="4">
    <source>
        <dbReference type="Google" id="ProtNLM"/>
    </source>
</evidence>
<feature type="compositionally biased region" description="Pro residues" evidence="1">
    <location>
        <begin position="7"/>
        <end position="16"/>
    </location>
</feature>
<dbReference type="Pfam" id="PF07911">
    <property type="entry name" value="DUF1677"/>
    <property type="match status" value="1"/>
</dbReference>
<accession>A0A3L6R755</accession>
<dbReference type="PANTHER" id="PTHR33108">
    <property type="entry name" value="OS01G0745000 PROTEIN"/>
    <property type="match status" value="1"/>
</dbReference>
<dbReference type="Proteomes" id="UP000275267">
    <property type="component" value="Unassembled WGS sequence"/>
</dbReference>
<dbReference type="PANTHER" id="PTHR33108:SF14">
    <property type="entry name" value="OS01G0745000 PROTEIN"/>
    <property type="match status" value="1"/>
</dbReference>
<proteinExistence type="predicted"/>
<reference evidence="3" key="1">
    <citation type="journal article" date="2019" name="Nat. Commun.">
        <title>The genome of broomcorn millet.</title>
        <authorList>
            <person name="Zou C."/>
            <person name="Miki D."/>
            <person name="Li D."/>
            <person name="Tang Q."/>
            <person name="Xiao L."/>
            <person name="Rajput S."/>
            <person name="Deng P."/>
            <person name="Jia W."/>
            <person name="Huang R."/>
            <person name="Zhang M."/>
            <person name="Sun Y."/>
            <person name="Hu J."/>
            <person name="Fu X."/>
            <person name="Schnable P.S."/>
            <person name="Li F."/>
            <person name="Zhang H."/>
            <person name="Feng B."/>
            <person name="Zhu X."/>
            <person name="Liu R."/>
            <person name="Schnable J.C."/>
            <person name="Zhu J.-K."/>
            <person name="Zhang H."/>
        </authorList>
    </citation>
    <scope>NUCLEOTIDE SEQUENCE [LARGE SCALE GENOMIC DNA]</scope>
</reference>
<evidence type="ECO:0000256" key="1">
    <source>
        <dbReference type="SAM" id="MobiDB-lite"/>
    </source>
</evidence>
<dbReference type="OrthoDB" id="678173at2759"/>
<dbReference type="EMBL" id="PQIB02000009">
    <property type="protein sequence ID" value="RLM98110.1"/>
    <property type="molecule type" value="Genomic_DNA"/>
</dbReference>
<gene>
    <name evidence="2" type="ORF">C2845_PM06G16390</name>
</gene>
<organism evidence="2 3">
    <name type="scientific">Panicum miliaceum</name>
    <name type="common">Proso millet</name>
    <name type="synonym">Broomcorn millet</name>
    <dbReference type="NCBI Taxonomy" id="4540"/>
    <lineage>
        <taxon>Eukaryota</taxon>
        <taxon>Viridiplantae</taxon>
        <taxon>Streptophyta</taxon>
        <taxon>Embryophyta</taxon>
        <taxon>Tracheophyta</taxon>
        <taxon>Spermatophyta</taxon>
        <taxon>Magnoliopsida</taxon>
        <taxon>Liliopsida</taxon>
        <taxon>Poales</taxon>
        <taxon>Poaceae</taxon>
        <taxon>PACMAD clade</taxon>
        <taxon>Panicoideae</taxon>
        <taxon>Panicodae</taxon>
        <taxon>Paniceae</taxon>
        <taxon>Panicinae</taxon>
        <taxon>Panicum</taxon>
        <taxon>Panicum sect. Panicum</taxon>
    </lineage>
</organism>
<dbReference type="STRING" id="4540.A0A3L6R755"/>
<protein>
    <recommendedName>
        <fullName evidence="4">DUF1677 family protein</fullName>
    </recommendedName>
</protein>
<evidence type="ECO:0000313" key="3">
    <source>
        <dbReference type="Proteomes" id="UP000275267"/>
    </source>
</evidence>
<feature type="region of interest" description="Disordered" evidence="1">
    <location>
        <begin position="1"/>
        <end position="66"/>
    </location>
</feature>
<evidence type="ECO:0000313" key="2">
    <source>
        <dbReference type="EMBL" id="RLM98110.1"/>
    </source>
</evidence>
<keyword evidence="3" id="KW-1185">Reference proteome</keyword>
<sequence>MLWAGPGQPPPPPPRAPINRAPGETSPATAGQPVRATVQVQAARPPVCRGERWGSSEGGDPGADGGAEARSVRCECCGMAEDCTPTYIGRVRERFQGKWVCGLCAAAVTERQAREPALSVAGAVEAHAAMCERFNSTVRLNPKLSLASSMRDIARKSGQHRRRSMDGAGAATATATTPSACGGDKLARAASCALPFV</sequence>
<name>A0A3L6R755_PANMI</name>
<feature type="compositionally biased region" description="Gly residues" evidence="1">
    <location>
        <begin position="56"/>
        <end position="65"/>
    </location>
</feature>
<dbReference type="InterPro" id="IPR012876">
    <property type="entry name" value="DUF1677_pln"/>
</dbReference>